<organism evidence="1">
    <name type="scientific">marine metagenome</name>
    <dbReference type="NCBI Taxonomy" id="408172"/>
    <lineage>
        <taxon>unclassified sequences</taxon>
        <taxon>metagenomes</taxon>
        <taxon>ecological metagenomes</taxon>
    </lineage>
</organism>
<dbReference type="EMBL" id="UINC01159505">
    <property type="protein sequence ID" value="SVD57622.1"/>
    <property type="molecule type" value="Genomic_DNA"/>
</dbReference>
<dbReference type="Gene3D" id="1.20.1290.10">
    <property type="entry name" value="AhpD-like"/>
    <property type="match status" value="1"/>
</dbReference>
<sequence length="61" mass="6824">MPQTNILAFAEIAETEATGQTRAIYDDFKSSIGLPTINLIYRHMATTPGCLEWAWALLRPN</sequence>
<evidence type="ECO:0000313" key="1">
    <source>
        <dbReference type="EMBL" id="SVD57622.1"/>
    </source>
</evidence>
<gene>
    <name evidence="1" type="ORF">METZ01_LOCUS410476</name>
</gene>
<reference evidence="1" key="1">
    <citation type="submission" date="2018-05" db="EMBL/GenBank/DDBJ databases">
        <authorList>
            <person name="Lanie J.A."/>
            <person name="Ng W.-L."/>
            <person name="Kazmierczak K.M."/>
            <person name="Andrzejewski T.M."/>
            <person name="Davidsen T.M."/>
            <person name="Wayne K.J."/>
            <person name="Tettelin H."/>
            <person name="Glass J.I."/>
            <person name="Rusch D."/>
            <person name="Podicherti R."/>
            <person name="Tsui H.-C.T."/>
            <person name="Winkler M.E."/>
        </authorList>
    </citation>
    <scope>NUCLEOTIDE SEQUENCE</scope>
</reference>
<dbReference type="AlphaFoldDB" id="A0A382WFS8"/>
<protein>
    <submittedName>
        <fullName evidence="1">Uncharacterized protein</fullName>
    </submittedName>
</protein>
<proteinExistence type="predicted"/>
<feature type="non-terminal residue" evidence="1">
    <location>
        <position position="61"/>
    </location>
</feature>
<dbReference type="InterPro" id="IPR029032">
    <property type="entry name" value="AhpD-like"/>
</dbReference>
<name>A0A382WFS8_9ZZZZ</name>
<accession>A0A382WFS8</accession>